<organism evidence="2 3">
    <name type="scientific">Coccomyxa subellipsoidea</name>
    <dbReference type="NCBI Taxonomy" id="248742"/>
    <lineage>
        <taxon>Eukaryota</taxon>
        <taxon>Viridiplantae</taxon>
        <taxon>Chlorophyta</taxon>
        <taxon>core chlorophytes</taxon>
        <taxon>Trebouxiophyceae</taxon>
        <taxon>Trebouxiophyceae incertae sedis</taxon>
        <taxon>Coccomyxaceae</taxon>
        <taxon>Coccomyxa</taxon>
    </lineage>
</organism>
<keyword evidence="3" id="KW-1185">Reference proteome</keyword>
<sequence>MSAVLRHVLLLQKDVQKAAKFYQEGLRLPVNVLTERWAELQAGDARIALKAVDGEAFTTCGYSPFLSFEVADLQDSVQRLLQLGATLDGPIKYPARGKVAVLRGPDGHMLSLFEPGDNARS</sequence>
<evidence type="ECO:0000313" key="3">
    <source>
        <dbReference type="Proteomes" id="UP001491310"/>
    </source>
</evidence>
<name>A0ABR2YFK9_9CHLO</name>
<dbReference type="PROSITE" id="PS51819">
    <property type="entry name" value="VOC"/>
    <property type="match status" value="1"/>
</dbReference>
<comment type="caution">
    <text evidence="2">The sequence shown here is derived from an EMBL/GenBank/DDBJ whole genome shotgun (WGS) entry which is preliminary data.</text>
</comment>
<reference evidence="2 3" key="1">
    <citation type="journal article" date="2024" name="Nat. Commun.">
        <title>Phylogenomics reveals the evolutionary origins of lichenization in chlorophyte algae.</title>
        <authorList>
            <person name="Puginier C."/>
            <person name="Libourel C."/>
            <person name="Otte J."/>
            <person name="Skaloud P."/>
            <person name="Haon M."/>
            <person name="Grisel S."/>
            <person name="Petersen M."/>
            <person name="Berrin J.G."/>
            <person name="Delaux P.M."/>
            <person name="Dal Grande F."/>
            <person name="Keller J."/>
        </authorList>
    </citation>
    <scope>NUCLEOTIDE SEQUENCE [LARGE SCALE GENOMIC DNA]</scope>
    <source>
        <strain evidence="2 3">SAG 216-7</strain>
    </source>
</reference>
<dbReference type="InterPro" id="IPR052164">
    <property type="entry name" value="Anthracycline_SecMetBiosynth"/>
</dbReference>
<dbReference type="InterPro" id="IPR004360">
    <property type="entry name" value="Glyas_Fos-R_dOase_dom"/>
</dbReference>
<dbReference type="InterPro" id="IPR029068">
    <property type="entry name" value="Glyas_Bleomycin-R_OHBP_Dase"/>
</dbReference>
<gene>
    <name evidence="2" type="ORF">WJX75_009019</name>
</gene>
<accession>A0ABR2YFK9</accession>
<dbReference type="Pfam" id="PF00903">
    <property type="entry name" value="Glyoxalase"/>
    <property type="match status" value="1"/>
</dbReference>
<feature type="domain" description="VOC" evidence="1">
    <location>
        <begin position="4"/>
        <end position="115"/>
    </location>
</feature>
<dbReference type="InterPro" id="IPR037523">
    <property type="entry name" value="VOC_core"/>
</dbReference>
<proteinExistence type="predicted"/>
<dbReference type="PANTHER" id="PTHR33993">
    <property type="entry name" value="GLYOXALASE-RELATED"/>
    <property type="match status" value="1"/>
</dbReference>
<dbReference type="SUPFAM" id="SSF54593">
    <property type="entry name" value="Glyoxalase/Bleomycin resistance protein/Dihydroxybiphenyl dioxygenase"/>
    <property type="match status" value="1"/>
</dbReference>
<protein>
    <recommendedName>
        <fullName evidence="1">VOC domain-containing protein</fullName>
    </recommendedName>
</protein>
<evidence type="ECO:0000259" key="1">
    <source>
        <dbReference type="PROSITE" id="PS51819"/>
    </source>
</evidence>
<dbReference type="Proteomes" id="UP001491310">
    <property type="component" value="Unassembled WGS sequence"/>
</dbReference>
<dbReference type="PANTHER" id="PTHR33993:SF14">
    <property type="entry name" value="GB|AAF24581.1"/>
    <property type="match status" value="1"/>
</dbReference>
<evidence type="ECO:0000313" key="2">
    <source>
        <dbReference type="EMBL" id="KAK9904313.1"/>
    </source>
</evidence>
<dbReference type="EMBL" id="JALJOT010000013">
    <property type="protein sequence ID" value="KAK9904313.1"/>
    <property type="molecule type" value="Genomic_DNA"/>
</dbReference>
<dbReference type="Gene3D" id="3.10.180.10">
    <property type="entry name" value="2,3-Dihydroxybiphenyl 1,2-Dioxygenase, domain 1"/>
    <property type="match status" value="1"/>
</dbReference>